<reference evidence="1" key="2">
    <citation type="submission" date="2018-05" db="EMBL/GenBank/DDBJ databases">
        <title>OpunRS2 (Oryza punctata Reference Sequence Version 2).</title>
        <authorList>
            <person name="Zhang J."/>
            <person name="Kudrna D."/>
            <person name="Lee S."/>
            <person name="Talag J."/>
            <person name="Welchert J."/>
            <person name="Wing R.A."/>
        </authorList>
    </citation>
    <scope>NUCLEOTIDE SEQUENCE [LARGE SCALE GENOMIC DNA]</scope>
</reference>
<dbReference type="AlphaFoldDB" id="A0A0E0JHC0"/>
<evidence type="ECO:0000313" key="2">
    <source>
        <dbReference type="Proteomes" id="UP000026962"/>
    </source>
</evidence>
<evidence type="ECO:0000313" key="1">
    <source>
        <dbReference type="EnsemblPlants" id="OPUNC01G11850.1"/>
    </source>
</evidence>
<sequence>MNDCVDRFHLQYFLAGQTVSDNHGCPVNHHSVQRVLNHPFGFSIQCTGCFIQQKDLGVLNNRARDRDTLLLASRQLSSPLSNHCVIPLQNFR</sequence>
<reference evidence="1" key="1">
    <citation type="submission" date="2015-04" db="UniProtKB">
        <authorList>
            <consortium name="EnsemblPlants"/>
        </authorList>
    </citation>
    <scope>IDENTIFICATION</scope>
</reference>
<dbReference type="EnsemblPlants" id="OPUNC01G11850.1">
    <property type="protein sequence ID" value="OPUNC01G11850.1"/>
    <property type="gene ID" value="OPUNC01G11850"/>
</dbReference>
<dbReference type="AntiFam" id="ANF00095">
    <property type="entry name" value="Shadow ORF (opposite ABC transporters)"/>
</dbReference>
<proteinExistence type="predicted"/>
<keyword evidence="2" id="KW-1185">Reference proteome</keyword>
<organism evidence="1">
    <name type="scientific">Oryza punctata</name>
    <name type="common">Red rice</name>
    <dbReference type="NCBI Taxonomy" id="4537"/>
    <lineage>
        <taxon>Eukaryota</taxon>
        <taxon>Viridiplantae</taxon>
        <taxon>Streptophyta</taxon>
        <taxon>Embryophyta</taxon>
        <taxon>Tracheophyta</taxon>
        <taxon>Spermatophyta</taxon>
        <taxon>Magnoliopsida</taxon>
        <taxon>Liliopsida</taxon>
        <taxon>Poales</taxon>
        <taxon>Poaceae</taxon>
        <taxon>BOP clade</taxon>
        <taxon>Oryzoideae</taxon>
        <taxon>Oryzeae</taxon>
        <taxon>Oryzinae</taxon>
        <taxon>Oryza</taxon>
    </lineage>
</organism>
<dbReference type="OMA" id="CCAITLQ"/>
<name>A0A0E0JHC0_ORYPU</name>
<dbReference type="HOGENOM" id="CLU_2444308_0_0_1"/>
<protein>
    <submittedName>
        <fullName evidence="1">Uncharacterized protein</fullName>
    </submittedName>
</protein>
<dbReference type="Gramene" id="OPUNC01G11850.1">
    <property type="protein sequence ID" value="OPUNC01G11850.1"/>
    <property type="gene ID" value="OPUNC01G11850"/>
</dbReference>
<dbReference type="Proteomes" id="UP000026962">
    <property type="component" value="Chromosome 1"/>
</dbReference>
<accession>A0A0E0JHC0</accession>